<evidence type="ECO:0000259" key="4">
    <source>
        <dbReference type="Pfam" id="PF03081"/>
    </source>
</evidence>
<dbReference type="Pfam" id="PF03081">
    <property type="entry name" value="Exo70_C"/>
    <property type="match status" value="1"/>
</dbReference>
<dbReference type="GO" id="GO:0005546">
    <property type="term" value="F:phosphatidylinositol-4,5-bisphosphate binding"/>
    <property type="evidence" value="ECO:0007669"/>
    <property type="project" value="InterPro"/>
</dbReference>
<dbReference type="EMBL" id="PNBA02000021">
    <property type="protein sequence ID" value="KAG6387225.1"/>
    <property type="molecule type" value="Genomic_DNA"/>
</dbReference>
<proteinExistence type="inferred from homology"/>
<gene>
    <name evidence="5" type="ORF">SASPL_152412</name>
</gene>
<reference evidence="5" key="1">
    <citation type="submission" date="2018-01" db="EMBL/GenBank/DDBJ databases">
        <authorList>
            <person name="Mao J.F."/>
        </authorList>
    </citation>
    <scope>NUCLEOTIDE SEQUENCE</scope>
    <source>
        <strain evidence="5">Huo1</strain>
        <tissue evidence="5">Leaf</tissue>
    </source>
</reference>
<feature type="domain" description="Exocyst complex subunit Exo70 C-terminal" evidence="4">
    <location>
        <begin position="159"/>
        <end position="225"/>
    </location>
</feature>
<dbReference type="InterPro" id="IPR046364">
    <property type="entry name" value="Exo70_C"/>
</dbReference>
<comment type="similarity">
    <text evidence="1 3">Belongs to the EXO70 family.</text>
</comment>
<reference evidence="5" key="2">
    <citation type="submission" date="2020-08" db="EMBL/GenBank/DDBJ databases">
        <title>Plant Genome Project.</title>
        <authorList>
            <person name="Zhang R.-G."/>
        </authorList>
    </citation>
    <scope>NUCLEOTIDE SEQUENCE</scope>
    <source>
        <strain evidence="5">Huo1</strain>
        <tissue evidence="5">Leaf</tissue>
    </source>
</reference>
<dbReference type="SUPFAM" id="SSF74788">
    <property type="entry name" value="Cullin repeat-like"/>
    <property type="match status" value="1"/>
</dbReference>
<dbReference type="GO" id="GO:0015031">
    <property type="term" value="P:protein transport"/>
    <property type="evidence" value="ECO:0007669"/>
    <property type="project" value="UniProtKB-KW"/>
</dbReference>
<keyword evidence="3" id="KW-0268">Exocytosis</keyword>
<evidence type="ECO:0000256" key="1">
    <source>
        <dbReference type="ARBA" id="ARBA00006756"/>
    </source>
</evidence>
<protein>
    <recommendedName>
        <fullName evidence="3">Exocyst subunit Exo70 family protein</fullName>
    </recommendedName>
</protein>
<dbReference type="PANTHER" id="PTHR12542">
    <property type="entry name" value="EXOCYST COMPLEX PROTEIN EXO70"/>
    <property type="match status" value="1"/>
</dbReference>
<dbReference type="GO" id="GO:0006887">
    <property type="term" value="P:exocytosis"/>
    <property type="evidence" value="ECO:0007669"/>
    <property type="project" value="UniProtKB-KW"/>
</dbReference>
<name>A0A8X8W2Y6_SALSN</name>
<dbReference type="AlphaFoldDB" id="A0A8X8W2Y6"/>
<evidence type="ECO:0000313" key="5">
    <source>
        <dbReference type="EMBL" id="KAG6387225.1"/>
    </source>
</evidence>
<organism evidence="5">
    <name type="scientific">Salvia splendens</name>
    <name type="common">Scarlet sage</name>
    <dbReference type="NCBI Taxonomy" id="180675"/>
    <lineage>
        <taxon>Eukaryota</taxon>
        <taxon>Viridiplantae</taxon>
        <taxon>Streptophyta</taxon>
        <taxon>Embryophyta</taxon>
        <taxon>Tracheophyta</taxon>
        <taxon>Spermatophyta</taxon>
        <taxon>Magnoliopsida</taxon>
        <taxon>eudicotyledons</taxon>
        <taxon>Gunneridae</taxon>
        <taxon>Pentapetalae</taxon>
        <taxon>asterids</taxon>
        <taxon>lamiids</taxon>
        <taxon>Lamiales</taxon>
        <taxon>Lamiaceae</taxon>
        <taxon>Nepetoideae</taxon>
        <taxon>Mentheae</taxon>
        <taxon>Salviinae</taxon>
        <taxon>Salvia</taxon>
        <taxon>Salvia subgen. Calosphace</taxon>
        <taxon>core Calosphace</taxon>
    </lineage>
</organism>
<evidence type="ECO:0000256" key="3">
    <source>
        <dbReference type="RuleBase" id="RU365026"/>
    </source>
</evidence>
<comment type="function">
    <text evidence="3">Component of the exocyst complex.</text>
</comment>
<keyword evidence="6" id="KW-1185">Reference proteome</keyword>
<dbReference type="Gene3D" id="1.20.1280.170">
    <property type="entry name" value="Exocyst complex component Exo70"/>
    <property type="match status" value="1"/>
</dbReference>
<dbReference type="PANTHER" id="PTHR12542:SF92">
    <property type="entry name" value="EXOCYST COMPLEX COMPONENT EXO70E2"/>
    <property type="match status" value="1"/>
</dbReference>
<dbReference type="GO" id="GO:0000145">
    <property type="term" value="C:exocyst"/>
    <property type="evidence" value="ECO:0007669"/>
    <property type="project" value="InterPro"/>
</dbReference>
<evidence type="ECO:0000256" key="2">
    <source>
        <dbReference type="ARBA" id="ARBA00022448"/>
    </source>
</evidence>
<keyword evidence="3" id="KW-0653">Protein transport</keyword>
<dbReference type="InterPro" id="IPR016159">
    <property type="entry name" value="Cullin_repeat-like_dom_sf"/>
</dbReference>
<comment type="caution">
    <text evidence="5">The sequence shown here is derived from an EMBL/GenBank/DDBJ whole genome shotgun (WGS) entry which is preliminary data.</text>
</comment>
<sequence length="233" mass="26546">MSRVYDLWEKLVGAVLDREKFRQLALRSSSSSSCSSFSDYSPRFSFVFEVQGLTESLEEQTVLRARVRLLAPSYRRVSNKRRLDRGRVSQGTYGFGDRGLCNGSDPPGCGCIRGALDDPLCGAAQQMEWKHMNSRIRKWHVAMRRIIGVYLSSAKRLFDQVLFCLLNFGHAVLIGPHNPEWLFCLLDMYEVLADLMPDLDALFPQEAESLIRIEFHELVLELGESGFTVKIMD</sequence>
<dbReference type="InterPro" id="IPR004140">
    <property type="entry name" value="Exo70"/>
</dbReference>
<dbReference type="Proteomes" id="UP000298416">
    <property type="component" value="Unassembled WGS sequence"/>
</dbReference>
<evidence type="ECO:0000313" key="6">
    <source>
        <dbReference type="Proteomes" id="UP000298416"/>
    </source>
</evidence>
<keyword evidence="2 3" id="KW-0813">Transport</keyword>
<accession>A0A8X8W2Y6</accession>